<keyword evidence="1" id="KW-0812">Transmembrane</keyword>
<dbReference type="Pfam" id="PF09822">
    <property type="entry name" value="ABC_transp_aux"/>
    <property type="match status" value="1"/>
</dbReference>
<feature type="transmembrane region" description="Helical" evidence="1">
    <location>
        <begin position="228"/>
        <end position="247"/>
    </location>
</feature>
<dbReference type="RefSeq" id="WP_106295129.1">
    <property type="nucleotide sequence ID" value="NZ_PVTH01000012.1"/>
</dbReference>
<dbReference type="AlphaFoldDB" id="A0A2T0TU21"/>
<feature type="transmembrane region" description="Helical" evidence="1">
    <location>
        <begin position="259"/>
        <end position="281"/>
    </location>
</feature>
<protein>
    <submittedName>
        <fullName evidence="3">ABC-2 type transport system permease protein</fullName>
    </submittedName>
</protein>
<accession>A0A2T0TU21</accession>
<feature type="transmembrane region" description="Helical" evidence="1">
    <location>
        <begin position="118"/>
        <end position="139"/>
    </location>
</feature>
<dbReference type="PANTHER" id="PTHR43471">
    <property type="entry name" value="ABC TRANSPORTER PERMEASE"/>
    <property type="match status" value="1"/>
</dbReference>
<dbReference type="GO" id="GO:0005886">
    <property type="term" value="C:plasma membrane"/>
    <property type="evidence" value="ECO:0007669"/>
    <property type="project" value="UniProtKB-SubCell"/>
</dbReference>
<dbReference type="InterPro" id="IPR019196">
    <property type="entry name" value="ABC_transp_unknown"/>
</dbReference>
<sequence length="754" mass="83531">MKKIFKIAKLELSLLFYSPIAWIVLIIFIVQCGLSFTDLLYTKETSQQLGSTIKSLTADIFGGGKGFFSAVQGKLFLYIPLLTMGLMSREISSGSIKLLLSSPVTIAEIILGKFFAMMLYGFLLVSVLLCIMLAGAVSIENLDFGFVAGGILGLYMLICAYAAIGLFMSSLTSYQVVAAISTLAIFAALKFVGNIGQTIDFVRDITYWISIDGRADNFVNGLISSKDVIYFLLVIGLFLLLTIMRLNSGREIISASQKVMRYSLLVIAVLAIGYLSSLPSFTRYFDTTRFKNRTLTAESQAIIKQLDGPVTLTSYVNLLNINAHLGAPKFRIFELRQFDQYLRYLPDLKINYVPYYDSTMTRNPKDKTLEERAERAATAFGYEFEDVLSPAEIKNRIDLVPEENRFVRTMEYKGKTTFLRMFADMIAYPQEAEVSAALKRLIGKPAIVGVLSGNDERNIVKTGDKAYQNITTSVSSRTALINHGFDVLDIAIDQYKAIPDSLSVLVIADPITAYTPEQLAKINAYIAAGGNILIAGEPGKQGLLNPFLKQFGVSLNEGTLLQKSDKYELDLIQTHTTKEASTYGLSLPESWIVTTPGAVAVNYGGSSDYKAVPVLVANKPDPWIKYGTFNLETDKITFNRQTDKKVPAVVAVALSKKFPNKEQKVLITGDADFMSNAELSRSNIRIANFEFAVQVFKWFSNGEYPINTSRPDPIDNKITVSRSEINWMKMLLLGVLPIALALAGSITLIRRKRK</sequence>
<dbReference type="GO" id="GO:0140359">
    <property type="term" value="F:ABC-type transporter activity"/>
    <property type="evidence" value="ECO:0007669"/>
    <property type="project" value="InterPro"/>
</dbReference>
<evidence type="ECO:0000256" key="1">
    <source>
        <dbReference type="SAM" id="Phobius"/>
    </source>
</evidence>
<feature type="transmembrane region" description="Helical" evidence="1">
    <location>
        <begin position="145"/>
        <end position="167"/>
    </location>
</feature>
<feature type="transmembrane region" description="Helical" evidence="1">
    <location>
        <begin position="727"/>
        <end position="749"/>
    </location>
</feature>
<name>A0A2T0TU21_9SPHI</name>
<reference evidence="3 4" key="1">
    <citation type="submission" date="2018-03" db="EMBL/GenBank/DDBJ databases">
        <title>Genomic Encyclopedia of Type Strains, Phase III (KMG-III): the genomes of soil and plant-associated and newly described type strains.</title>
        <authorList>
            <person name="Whitman W."/>
        </authorList>
    </citation>
    <scope>NUCLEOTIDE SEQUENCE [LARGE SCALE GENOMIC DNA]</scope>
    <source>
        <strain evidence="3 4">CGMCC 1.9313</strain>
    </source>
</reference>
<keyword evidence="1" id="KW-0472">Membrane</keyword>
<evidence type="ECO:0000313" key="4">
    <source>
        <dbReference type="Proteomes" id="UP000238034"/>
    </source>
</evidence>
<evidence type="ECO:0000259" key="2">
    <source>
        <dbReference type="Pfam" id="PF09822"/>
    </source>
</evidence>
<dbReference type="EMBL" id="PVTH01000012">
    <property type="protein sequence ID" value="PRY49206.1"/>
    <property type="molecule type" value="Genomic_DNA"/>
</dbReference>
<keyword evidence="4" id="KW-1185">Reference proteome</keyword>
<gene>
    <name evidence="3" type="ORF">B0I27_11291</name>
</gene>
<feature type="transmembrane region" description="Helical" evidence="1">
    <location>
        <begin position="174"/>
        <end position="193"/>
    </location>
</feature>
<keyword evidence="1" id="KW-1133">Transmembrane helix</keyword>
<proteinExistence type="predicted"/>
<dbReference type="OrthoDB" id="609779at2"/>
<dbReference type="Pfam" id="PF12679">
    <property type="entry name" value="ABC2_membrane_2"/>
    <property type="match status" value="1"/>
</dbReference>
<evidence type="ECO:0000313" key="3">
    <source>
        <dbReference type="EMBL" id="PRY49206.1"/>
    </source>
</evidence>
<feature type="transmembrane region" description="Helical" evidence="1">
    <location>
        <begin position="12"/>
        <end position="36"/>
    </location>
</feature>
<organism evidence="3 4">
    <name type="scientific">Arcticibacter pallidicorallinus</name>
    <dbReference type="NCBI Taxonomy" id="1259464"/>
    <lineage>
        <taxon>Bacteria</taxon>
        <taxon>Pseudomonadati</taxon>
        <taxon>Bacteroidota</taxon>
        <taxon>Sphingobacteriia</taxon>
        <taxon>Sphingobacteriales</taxon>
        <taxon>Sphingobacteriaceae</taxon>
        <taxon>Arcticibacter</taxon>
    </lineage>
</organism>
<dbReference type="Proteomes" id="UP000238034">
    <property type="component" value="Unassembled WGS sequence"/>
</dbReference>
<comment type="caution">
    <text evidence="3">The sequence shown here is derived from an EMBL/GenBank/DDBJ whole genome shotgun (WGS) entry which is preliminary data.</text>
</comment>
<feature type="domain" description="ABC-type uncharacterised transport system" evidence="2">
    <location>
        <begin position="448"/>
        <end position="678"/>
    </location>
</feature>